<dbReference type="AlphaFoldDB" id="A0A9D1VVZ0"/>
<proteinExistence type="predicted"/>
<dbReference type="EMBL" id="DXFA01000018">
    <property type="protein sequence ID" value="HIX47610.1"/>
    <property type="molecule type" value="Genomic_DNA"/>
</dbReference>
<dbReference type="CDD" id="cd24007">
    <property type="entry name" value="ASKHA_NBD_eukNAGK-like"/>
    <property type="match status" value="1"/>
</dbReference>
<dbReference type="PANTHER" id="PTHR43190">
    <property type="entry name" value="N-ACETYL-D-GLUCOSAMINE KINASE"/>
    <property type="match status" value="1"/>
</dbReference>
<name>A0A9D1VVZ0_9FIRM</name>
<dbReference type="Proteomes" id="UP000824243">
    <property type="component" value="Unassembled WGS sequence"/>
</dbReference>
<dbReference type="Pfam" id="PF01869">
    <property type="entry name" value="BcrAD_BadFG"/>
    <property type="match status" value="1"/>
</dbReference>
<dbReference type="SUPFAM" id="SSF53067">
    <property type="entry name" value="Actin-like ATPase domain"/>
    <property type="match status" value="2"/>
</dbReference>
<gene>
    <name evidence="2" type="ORF">H9981_01095</name>
</gene>
<evidence type="ECO:0000259" key="1">
    <source>
        <dbReference type="Pfam" id="PF01869"/>
    </source>
</evidence>
<reference evidence="2" key="2">
    <citation type="submission" date="2021-04" db="EMBL/GenBank/DDBJ databases">
        <authorList>
            <person name="Gilroy R."/>
        </authorList>
    </citation>
    <scope>NUCLEOTIDE SEQUENCE</scope>
    <source>
        <strain evidence="2">ChiSjej5B23-15282</strain>
    </source>
</reference>
<accession>A0A9D1VVZ0</accession>
<dbReference type="InterPro" id="IPR043129">
    <property type="entry name" value="ATPase_NBD"/>
</dbReference>
<evidence type="ECO:0000313" key="3">
    <source>
        <dbReference type="Proteomes" id="UP000824243"/>
    </source>
</evidence>
<dbReference type="Gene3D" id="3.30.420.40">
    <property type="match status" value="2"/>
</dbReference>
<dbReference type="InterPro" id="IPR052519">
    <property type="entry name" value="Euk-type_GlcNAc_Kinase"/>
</dbReference>
<protein>
    <recommendedName>
        <fullName evidence="1">ATPase BadF/BadG/BcrA/BcrD type domain-containing protein</fullName>
    </recommendedName>
</protein>
<sequence length="327" mass="35224">MVKRRYLSIDCGGTKTAFLLCGENGETEAVCTLGPANYMVNGIGPVLSLLESGISEACGCAGIRREEITGTFIAMAGYGDVPGDMPKIARMAKERFPDMDITLGNDTENALAGSLLGKPGIHIIAGTGSIGLGYDEDGNYIRSGGWHHLFGGDEGSAHWIGCSLLRHFSMQADGREDKGRLYAYIMEKYRLEHPEEILSLVIDQWGGAREKIASLAKDAACLAEEGDRAALEIFRQAGTELAQIVRAVWKRGKFGSPVHISYSGGVFHSLGYIRDSFEKELDGISHILSAPQLDPAAGGILLACQKSGGKPGEEMLSNLKKWQEEIK</sequence>
<feature type="domain" description="ATPase BadF/BadG/BcrA/BcrD type" evidence="1">
    <location>
        <begin position="9"/>
        <end position="303"/>
    </location>
</feature>
<reference evidence="2" key="1">
    <citation type="journal article" date="2021" name="PeerJ">
        <title>Extensive microbial diversity within the chicken gut microbiome revealed by metagenomics and culture.</title>
        <authorList>
            <person name="Gilroy R."/>
            <person name="Ravi A."/>
            <person name="Getino M."/>
            <person name="Pursley I."/>
            <person name="Horton D.L."/>
            <person name="Alikhan N.F."/>
            <person name="Baker D."/>
            <person name="Gharbi K."/>
            <person name="Hall N."/>
            <person name="Watson M."/>
            <person name="Adriaenssens E.M."/>
            <person name="Foster-Nyarko E."/>
            <person name="Jarju S."/>
            <person name="Secka A."/>
            <person name="Antonio M."/>
            <person name="Oren A."/>
            <person name="Chaudhuri R.R."/>
            <person name="La Ragione R."/>
            <person name="Hildebrand F."/>
            <person name="Pallen M.J."/>
        </authorList>
    </citation>
    <scope>NUCLEOTIDE SEQUENCE</scope>
    <source>
        <strain evidence="2">ChiSjej5B23-15282</strain>
    </source>
</reference>
<organism evidence="2 3">
    <name type="scientific">Candidatus Mediterraneibacter caccavium</name>
    <dbReference type="NCBI Taxonomy" id="2838661"/>
    <lineage>
        <taxon>Bacteria</taxon>
        <taxon>Bacillati</taxon>
        <taxon>Bacillota</taxon>
        <taxon>Clostridia</taxon>
        <taxon>Lachnospirales</taxon>
        <taxon>Lachnospiraceae</taxon>
        <taxon>Mediterraneibacter</taxon>
    </lineage>
</organism>
<comment type="caution">
    <text evidence="2">The sequence shown here is derived from an EMBL/GenBank/DDBJ whole genome shotgun (WGS) entry which is preliminary data.</text>
</comment>
<evidence type="ECO:0000313" key="2">
    <source>
        <dbReference type="EMBL" id="HIX47610.1"/>
    </source>
</evidence>
<dbReference type="InterPro" id="IPR002731">
    <property type="entry name" value="ATPase_BadF"/>
</dbReference>
<dbReference type="PANTHER" id="PTHR43190:SF3">
    <property type="entry name" value="N-ACETYL-D-GLUCOSAMINE KINASE"/>
    <property type="match status" value="1"/>
</dbReference>